<dbReference type="CDD" id="cd06423">
    <property type="entry name" value="CESA_like"/>
    <property type="match status" value="1"/>
</dbReference>
<dbReference type="OrthoDB" id="9766299at2"/>
<feature type="transmembrane region" description="Helical" evidence="4">
    <location>
        <begin position="12"/>
        <end position="37"/>
    </location>
</feature>
<comment type="caution">
    <text evidence="6">The sequence shown here is derived from an EMBL/GenBank/DDBJ whole genome shotgun (WGS) entry which is preliminary data.</text>
</comment>
<dbReference type="InterPro" id="IPR029044">
    <property type="entry name" value="Nucleotide-diphossugar_trans"/>
</dbReference>
<dbReference type="Proteomes" id="UP000318585">
    <property type="component" value="Unassembled WGS sequence"/>
</dbReference>
<dbReference type="Pfam" id="PF03142">
    <property type="entry name" value="Chitin_synth_2"/>
    <property type="match status" value="1"/>
</dbReference>
<dbReference type="GO" id="GO:0016757">
    <property type="term" value="F:glycosyltransferase activity"/>
    <property type="evidence" value="ECO:0007669"/>
    <property type="project" value="UniProtKB-KW"/>
</dbReference>
<evidence type="ECO:0000256" key="1">
    <source>
        <dbReference type="ARBA" id="ARBA00006739"/>
    </source>
</evidence>
<evidence type="ECO:0000259" key="5">
    <source>
        <dbReference type="Pfam" id="PF00535"/>
    </source>
</evidence>
<keyword evidence="2" id="KW-0328">Glycosyltransferase</keyword>
<accession>A0A553CNK2</accession>
<keyword evidence="4" id="KW-0472">Membrane</keyword>
<keyword evidence="3 6" id="KW-0808">Transferase</keyword>
<evidence type="ECO:0000256" key="3">
    <source>
        <dbReference type="ARBA" id="ARBA00022679"/>
    </source>
</evidence>
<feature type="transmembrane region" description="Helical" evidence="4">
    <location>
        <begin position="367"/>
        <end position="386"/>
    </location>
</feature>
<comment type="similarity">
    <text evidence="1">Belongs to the glycosyltransferase 2 family.</text>
</comment>
<dbReference type="SUPFAM" id="SSF53448">
    <property type="entry name" value="Nucleotide-diphospho-sugar transferases"/>
    <property type="match status" value="1"/>
</dbReference>
<sequence>MYTSTLQIIMTIIHYFFLVFSAIAIASYVILAIISAIETIEYMKKNSFVNYKEILSSTFSPSISIIAPAYNESLNIVENVRSLLSSYYVNYDVIIVNDGSKDDSLSKLIEAYDLIQIDNLFNEHIKTKPLRKGIYKSTNPAFDKLTVIDKENGGKADALNMGLNMSKNKYVACIDVDCLLLEDALQKLIKPFLETTDVKVIAAGGVIRIANSCTVKDGKLLDVNFPKTWLEQGQILEYLRAFLLGRMAWSRLNGLLVISGAFGLFDKKIAIKVGGYDTNTVGEDMEIIVRMRRYMEDQKQKYKVAYIPDPLCWTEAPDNYKTFISQRNRWTRGTIETLKKHRKIGFNPKYKSLGLISYPYWFFFERMAPIIEVTGIIYFGILIFLNEVRWDYAFAFIIVAYLFSVLFSIVAIVSEELTYHQYKKKSIGFKLIMIAFLEPFVNHPTILYSAIKGNIDYYFYKKIEWGTMTRKGMTKA</sequence>
<dbReference type="RefSeq" id="WP_143389943.1">
    <property type="nucleotide sequence ID" value="NZ_VJZQ01000006.1"/>
</dbReference>
<dbReference type="InterPro" id="IPR001173">
    <property type="entry name" value="Glyco_trans_2-like"/>
</dbReference>
<dbReference type="EMBL" id="VJZR01000003">
    <property type="protein sequence ID" value="TRX22116.1"/>
    <property type="molecule type" value="Genomic_DNA"/>
</dbReference>
<evidence type="ECO:0000256" key="2">
    <source>
        <dbReference type="ARBA" id="ARBA00022676"/>
    </source>
</evidence>
<dbReference type="PANTHER" id="PTHR43630:SF1">
    <property type="entry name" value="POLY-BETA-1,6-N-ACETYL-D-GLUCOSAMINE SYNTHASE"/>
    <property type="match status" value="1"/>
</dbReference>
<feature type="domain" description="Glycosyltransferase 2-like" evidence="5">
    <location>
        <begin position="64"/>
        <end position="198"/>
    </location>
</feature>
<dbReference type="PANTHER" id="PTHR43630">
    <property type="entry name" value="POLY-BETA-1,6-N-ACETYL-D-GLUCOSAMINE SYNTHASE"/>
    <property type="match status" value="1"/>
</dbReference>
<gene>
    <name evidence="6" type="ORF">FNW17_05450</name>
</gene>
<evidence type="ECO:0000313" key="7">
    <source>
        <dbReference type="Proteomes" id="UP000318585"/>
    </source>
</evidence>
<name>A0A553CNK2_9FLAO</name>
<evidence type="ECO:0000313" key="6">
    <source>
        <dbReference type="EMBL" id="TRX22116.1"/>
    </source>
</evidence>
<keyword evidence="4" id="KW-1133">Transmembrane helix</keyword>
<dbReference type="Pfam" id="PF00535">
    <property type="entry name" value="Glycos_transf_2"/>
    <property type="match status" value="1"/>
</dbReference>
<feature type="transmembrane region" description="Helical" evidence="4">
    <location>
        <begin position="392"/>
        <end position="414"/>
    </location>
</feature>
<keyword evidence="4" id="KW-0812">Transmembrane</keyword>
<reference evidence="6 7" key="1">
    <citation type="submission" date="2019-07" db="EMBL/GenBank/DDBJ databases">
        <title>Novel species of Flavobacterium.</title>
        <authorList>
            <person name="Liu Q."/>
            <person name="Xin Y.-H."/>
        </authorList>
    </citation>
    <scope>NUCLEOTIDE SEQUENCE [LARGE SCALE GENOMIC DNA]</scope>
    <source>
        <strain evidence="6 7">LB3P56</strain>
    </source>
</reference>
<evidence type="ECO:0000256" key="4">
    <source>
        <dbReference type="SAM" id="Phobius"/>
    </source>
</evidence>
<keyword evidence="7" id="KW-1185">Reference proteome</keyword>
<proteinExistence type="inferred from homology"/>
<dbReference type="AlphaFoldDB" id="A0A553CNK2"/>
<protein>
    <submittedName>
        <fullName evidence="6">Glycosyltransferase family 2 protein</fullName>
    </submittedName>
</protein>
<organism evidence="6 7">
    <name type="scientific">Flavobacterium franklandianum</name>
    <dbReference type="NCBI Taxonomy" id="2594430"/>
    <lineage>
        <taxon>Bacteria</taxon>
        <taxon>Pseudomonadati</taxon>
        <taxon>Bacteroidota</taxon>
        <taxon>Flavobacteriia</taxon>
        <taxon>Flavobacteriales</taxon>
        <taxon>Flavobacteriaceae</taxon>
        <taxon>Flavobacterium</taxon>
    </lineage>
</organism>
<dbReference type="Gene3D" id="3.90.550.10">
    <property type="entry name" value="Spore Coat Polysaccharide Biosynthesis Protein SpsA, Chain A"/>
    <property type="match status" value="1"/>
</dbReference>